<protein>
    <submittedName>
        <fullName evidence="7">Succinate semialdehyde dehydrogenase [NAD(P)+] Sad</fullName>
        <ecNumber evidence="7">1.2.1.16</ecNumber>
    </submittedName>
</protein>
<dbReference type="PROSITE" id="PS00070">
    <property type="entry name" value="ALDEHYDE_DEHYDR_CYS"/>
    <property type="match status" value="1"/>
</dbReference>
<dbReference type="InterPro" id="IPR016160">
    <property type="entry name" value="Ald_DH_CS_CYS"/>
</dbReference>
<dbReference type="InterPro" id="IPR015590">
    <property type="entry name" value="Aldehyde_DH_dom"/>
</dbReference>
<dbReference type="SUPFAM" id="SSF53720">
    <property type="entry name" value="ALDH-like"/>
    <property type="match status" value="1"/>
</dbReference>
<dbReference type="EMBL" id="FIZY01000041">
    <property type="protein sequence ID" value="CZF85699.1"/>
    <property type="molecule type" value="Genomic_DNA"/>
</dbReference>
<keyword evidence="8" id="KW-1185">Reference proteome</keyword>
<dbReference type="PROSITE" id="PS00687">
    <property type="entry name" value="ALDEHYDE_DEHYDR_GLU"/>
    <property type="match status" value="1"/>
</dbReference>
<dbReference type="GO" id="GO:0009013">
    <property type="term" value="F:succinate-semialdehyde dehydrogenase [NAD(P)+] activity"/>
    <property type="evidence" value="ECO:0007669"/>
    <property type="project" value="UniProtKB-EC"/>
</dbReference>
<sequence length="461" mass="50339">MERFQTITPVDGSVYVERPFATASEISAALESAAKAYPLWKSTPLEVRQSLCRKAVEYFVAKGEEIAEEITWMMGRPIAHTKGEVAGFEERALHMIDIAPEALSPMPLPDKAGFRRYIKRVPLGTVFVVAPWNYPYLTAVNAIVPALLAGNTVLLKHSAQTPLCAERMAEAFAEAGLPEGVFQYLHLSHADTESVMQHDSIRHVAFTGSVPGGRVVEKAIAGRFISAGLELGGKDPAYIRHDANVPNAVDTVIDGAFFNSGQSCCGMERLYVHESVFDDVVDAAIKLVNQYQLGRPDVASTTLGPLVRTASADFVRGQTEEAILQGAKPLIDASNFPASQVSSPYLAPQLLVNVDHSMRVMTEETFGPVLGVQRVSSDEEALRLMNESEFGLTAAIFTQDEERGEQLADHVESGTVFLNRCDYLDPGLAWVGVKNSGRGCTLSKIGFEHLTRPKSYHFKRV</sequence>
<dbReference type="InterPro" id="IPR016161">
    <property type="entry name" value="Ald_DH/histidinol_DH"/>
</dbReference>
<gene>
    <name evidence="7" type="primary">sad</name>
    <name evidence="7" type="ORF">GMA8713_03732</name>
</gene>
<dbReference type="InterPro" id="IPR016163">
    <property type="entry name" value="Ald_DH_C"/>
</dbReference>
<evidence type="ECO:0000256" key="5">
    <source>
        <dbReference type="RuleBase" id="RU003345"/>
    </source>
</evidence>
<dbReference type="RefSeq" id="WP_062712993.1">
    <property type="nucleotide sequence ID" value="NZ_CAWRCI010000041.1"/>
</dbReference>
<dbReference type="InterPro" id="IPR029510">
    <property type="entry name" value="Ald_DH_CS_GLU"/>
</dbReference>
<dbReference type="OrthoDB" id="9812625at2"/>
<evidence type="ECO:0000256" key="3">
    <source>
        <dbReference type="ARBA" id="ARBA00023002"/>
    </source>
</evidence>
<evidence type="ECO:0000313" key="7">
    <source>
        <dbReference type="EMBL" id="CZF85699.1"/>
    </source>
</evidence>
<dbReference type="Proteomes" id="UP000073601">
    <property type="component" value="Unassembled WGS sequence"/>
</dbReference>
<dbReference type="Pfam" id="PF00171">
    <property type="entry name" value="Aldedh"/>
    <property type="match status" value="1"/>
</dbReference>
<dbReference type="FunFam" id="3.40.309.10:FF:000009">
    <property type="entry name" value="Aldehyde dehydrogenase A"/>
    <property type="match status" value="1"/>
</dbReference>
<reference evidence="8" key="1">
    <citation type="submission" date="2016-02" db="EMBL/GenBank/DDBJ databases">
        <authorList>
            <person name="Rodrigo-Torres Lidia"/>
            <person name="Arahal R.David."/>
        </authorList>
    </citation>
    <scope>NUCLEOTIDE SEQUENCE [LARGE SCALE GENOMIC DNA]</scope>
    <source>
        <strain evidence="8">CECT 8713</strain>
    </source>
</reference>
<evidence type="ECO:0000256" key="1">
    <source>
        <dbReference type="ARBA" id="ARBA00009986"/>
    </source>
</evidence>
<organism evidence="7 8">
    <name type="scientific">Grimontia marina</name>
    <dbReference type="NCBI Taxonomy" id="646534"/>
    <lineage>
        <taxon>Bacteria</taxon>
        <taxon>Pseudomonadati</taxon>
        <taxon>Pseudomonadota</taxon>
        <taxon>Gammaproteobacteria</taxon>
        <taxon>Vibrionales</taxon>
        <taxon>Vibrionaceae</taxon>
        <taxon>Grimontia</taxon>
    </lineage>
</organism>
<evidence type="ECO:0000256" key="4">
    <source>
        <dbReference type="PROSITE-ProRule" id="PRU10007"/>
    </source>
</evidence>
<evidence type="ECO:0000259" key="6">
    <source>
        <dbReference type="Pfam" id="PF00171"/>
    </source>
</evidence>
<dbReference type="Gene3D" id="3.40.605.10">
    <property type="entry name" value="Aldehyde Dehydrogenase, Chain A, domain 1"/>
    <property type="match status" value="1"/>
</dbReference>
<keyword evidence="2" id="KW-0521">NADP</keyword>
<dbReference type="FunFam" id="3.40.605.10:FF:000012">
    <property type="entry name" value="NAD-dependent succinate-semialdehyde dehydrogenase"/>
    <property type="match status" value="1"/>
</dbReference>
<evidence type="ECO:0000256" key="2">
    <source>
        <dbReference type="ARBA" id="ARBA00022857"/>
    </source>
</evidence>
<proteinExistence type="inferred from homology"/>
<accession>A0A128FFY0</accession>
<feature type="domain" description="Aldehyde dehydrogenase" evidence="6">
    <location>
        <begin position="3"/>
        <end position="455"/>
    </location>
</feature>
<dbReference type="EC" id="1.2.1.16" evidence="7"/>
<feature type="active site" evidence="4">
    <location>
        <position position="230"/>
    </location>
</feature>
<evidence type="ECO:0000313" key="8">
    <source>
        <dbReference type="Proteomes" id="UP000073601"/>
    </source>
</evidence>
<dbReference type="InterPro" id="IPR016162">
    <property type="entry name" value="Ald_DH_N"/>
</dbReference>
<dbReference type="CDD" id="cd07102">
    <property type="entry name" value="ALDH_EDX86601"/>
    <property type="match status" value="1"/>
</dbReference>
<comment type="similarity">
    <text evidence="1 5">Belongs to the aldehyde dehydrogenase family.</text>
</comment>
<dbReference type="PANTHER" id="PTHR11699">
    <property type="entry name" value="ALDEHYDE DEHYDROGENASE-RELATED"/>
    <property type="match status" value="1"/>
</dbReference>
<name>A0A128FFY0_9GAMM</name>
<dbReference type="AlphaFoldDB" id="A0A128FFY0"/>
<dbReference type="Gene3D" id="3.40.309.10">
    <property type="entry name" value="Aldehyde Dehydrogenase, Chain A, domain 2"/>
    <property type="match status" value="1"/>
</dbReference>
<keyword evidence="3 5" id="KW-0560">Oxidoreductase</keyword>